<name>A0A542Z877_RARFA</name>
<accession>A0A542Z877</accession>
<comment type="caution">
    <text evidence="1">The sequence shown here is derived from an EMBL/GenBank/DDBJ whole genome shotgun (WGS) entry which is preliminary data.</text>
</comment>
<keyword evidence="2" id="KW-1185">Reference proteome</keyword>
<protein>
    <submittedName>
        <fullName evidence="1">Uncharacterized protein</fullName>
    </submittedName>
</protein>
<proteinExistence type="predicted"/>
<organism evidence="1 2">
    <name type="scientific">Rarobacter faecitabidus</name>
    <dbReference type="NCBI Taxonomy" id="13243"/>
    <lineage>
        <taxon>Bacteria</taxon>
        <taxon>Bacillati</taxon>
        <taxon>Actinomycetota</taxon>
        <taxon>Actinomycetes</taxon>
        <taxon>Micrococcales</taxon>
        <taxon>Rarobacteraceae</taxon>
        <taxon>Rarobacter</taxon>
    </lineage>
</organism>
<dbReference type="Proteomes" id="UP000315389">
    <property type="component" value="Unassembled WGS sequence"/>
</dbReference>
<reference evidence="1 2" key="1">
    <citation type="submission" date="2019-06" db="EMBL/GenBank/DDBJ databases">
        <title>Sequencing the genomes of 1000 actinobacteria strains.</title>
        <authorList>
            <person name="Klenk H.-P."/>
        </authorList>
    </citation>
    <scope>NUCLEOTIDE SEQUENCE [LARGE SCALE GENOMIC DNA]</scope>
    <source>
        <strain evidence="1 2">DSM 4813</strain>
    </source>
</reference>
<dbReference type="AlphaFoldDB" id="A0A542Z877"/>
<evidence type="ECO:0000313" key="1">
    <source>
        <dbReference type="EMBL" id="TQL56524.1"/>
    </source>
</evidence>
<gene>
    <name evidence="1" type="ORF">FB461_2410</name>
</gene>
<sequence length="132" mass="14980">MSRAELLAHVSVTAAVSKFAEAMKAIEHVTLTTKIRLGTLEAKARPKRRARMLAVESPESPDRKRVLRALELAGVNPNAVAIDPPPFASRNFLEFSEIQFDGPRKIIHHRKGKFVTKRRVIRNPDPRLWRKP</sequence>
<evidence type="ECO:0000313" key="2">
    <source>
        <dbReference type="Proteomes" id="UP000315389"/>
    </source>
</evidence>
<dbReference type="EMBL" id="VFOS01000007">
    <property type="protein sequence ID" value="TQL56524.1"/>
    <property type="molecule type" value="Genomic_DNA"/>
</dbReference>